<keyword evidence="4" id="KW-1133">Transmembrane helix</keyword>
<dbReference type="STRING" id="1122185.N792_08575"/>
<feature type="domain" description="Thioredoxin" evidence="5">
    <location>
        <begin position="142"/>
        <end position="279"/>
    </location>
</feature>
<feature type="transmembrane region" description="Helical" evidence="4">
    <location>
        <begin position="6"/>
        <end position="28"/>
    </location>
</feature>
<protein>
    <recommendedName>
        <fullName evidence="5">Thioredoxin domain-containing protein</fullName>
    </recommendedName>
</protein>
<keyword evidence="3" id="KW-0676">Redox-active center</keyword>
<dbReference type="OrthoDB" id="9796554at2"/>
<feature type="transmembrane region" description="Helical" evidence="4">
    <location>
        <begin position="120"/>
        <end position="141"/>
    </location>
</feature>
<keyword evidence="4" id="KW-0472">Membrane</keyword>
<evidence type="ECO:0000256" key="4">
    <source>
        <dbReference type="SAM" id="Phobius"/>
    </source>
</evidence>
<sequence>MLSLGPFPLPAVLLAFAVVVALLVARQFRPRPGAIATTTSPSSAPAPEVTAGAVLVDMLFIGVVVARVAFVVQWLPEYLADPWSIVRIGDGGFTVWAGLLAGLGWGAWKVRRIPALRMPVSVGAMAGLAVWGGLAGALWLMQQSRVSLPAMDLTTLDGETVQLSAMSDRPMVLNLWATWCPPCRREMPVLSAAQQRHEGVNFVFVNQGEGPDLIRDYLGGEGLALANVLLDPFSSVMHGVGSRGLPTTLFFDGSGKLVDTHMGELSEASLTRKLQALGSSPASTPTLSPEVP</sequence>
<dbReference type="PANTHER" id="PTHR42852:SF18">
    <property type="entry name" value="CHROMOSOME UNDETERMINED SCAFFOLD_47, WHOLE GENOME SHOTGUN SEQUENCE"/>
    <property type="match status" value="1"/>
</dbReference>
<dbReference type="PROSITE" id="PS00194">
    <property type="entry name" value="THIOREDOXIN_1"/>
    <property type="match status" value="1"/>
</dbReference>
<dbReference type="Pfam" id="PF01790">
    <property type="entry name" value="LGT"/>
    <property type="match status" value="1"/>
</dbReference>
<name>A0A0A0ERC2_9GAMM</name>
<evidence type="ECO:0000313" key="7">
    <source>
        <dbReference type="Proteomes" id="UP000030017"/>
    </source>
</evidence>
<dbReference type="AlphaFoldDB" id="A0A0A0ERC2"/>
<comment type="caution">
    <text evidence="6">The sequence shown here is derived from an EMBL/GenBank/DDBJ whole genome shotgun (WGS) entry which is preliminary data.</text>
</comment>
<dbReference type="CDD" id="cd02966">
    <property type="entry name" value="TlpA_like_family"/>
    <property type="match status" value="1"/>
</dbReference>
<dbReference type="EMBL" id="AVPS01000005">
    <property type="protein sequence ID" value="KGM51717.1"/>
    <property type="molecule type" value="Genomic_DNA"/>
</dbReference>
<evidence type="ECO:0000256" key="1">
    <source>
        <dbReference type="ARBA" id="ARBA00004196"/>
    </source>
</evidence>
<evidence type="ECO:0000256" key="2">
    <source>
        <dbReference type="ARBA" id="ARBA00022748"/>
    </source>
</evidence>
<dbReference type="Gene3D" id="3.40.30.10">
    <property type="entry name" value="Glutaredoxin"/>
    <property type="match status" value="1"/>
</dbReference>
<accession>A0A0A0ERC2</accession>
<keyword evidence="7" id="KW-1185">Reference proteome</keyword>
<proteinExistence type="predicted"/>
<keyword evidence="2" id="KW-0201">Cytochrome c-type biogenesis</keyword>
<reference evidence="6 7" key="1">
    <citation type="submission" date="2013-08" db="EMBL/GenBank/DDBJ databases">
        <title>Genome sequencing of Lysobacter.</title>
        <authorList>
            <person name="Zhang S."/>
            <person name="Wang G."/>
        </authorList>
    </citation>
    <scope>NUCLEOTIDE SEQUENCE [LARGE SCALE GENOMIC DNA]</scope>
    <source>
        <strain evidence="6 7">Ko07</strain>
    </source>
</reference>
<dbReference type="SUPFAM" id="SSF52833">
    <property type="entry name" value="Thioredoxin-like"/>
    <property type="match status" value="1"/>
</dbReference>
<dbReference type="GO" id="GO:0030313">
    <property type="term" value="C:cell envelope"/>
    <property type="evidence" value="ECO:0007669"/>
    <property type="project" value="UniProtKB-SubCell"/>
</dbReference>
<evidence type="ECO:0000259" key="5">
    <source>
        <dbReference type="PROSITE" id="PS51352"/>
    </source>
</evidence>
<dbReference type="GO" id="GO:0008961">
    <property type="term" value="F:phosphatidylglycerol-prolipoprotein diacylglyceryl transferase activity"/>
    <property type="evidence" value="ECO:0007669"/>
    <property type="project" value="InterPro"/>
</dbReference>
<dbReference type="InterPro" id="IPR013740">
    <property type="entry name" value="Redoxin"/>
</dbReference>
<dbReference type="InterPro" id="IPR001640">
    <property type="entry name" value="Lgt"/>
</dbReference>
<dbReference type="GO" id="GO:0015036">
    <property type="term" value="F:disulfide oxidoreductase activity"/>
    <property type="evidence" value="ECO:0007669"/>
    <property type="project" value="UniProtKB-ARBA"/>
</dbReference>
<dbReference type="eggNOG" id="COG0526">
    <property type="taxonomic scope" value="Bacteria"/>
</dbReference>
<evidence type="ECO:0000313" key="6">
    <source>
        <dbReference type="EMBL" id="KGM51717.1"/>
    </source>
</evidence>
<comment type="subcellular location">
    <subcellularLocation>
        <location evidence="1">Cell envelope</location>
    </subcellularLocation>
</comment>
<dbReference type="GO" id="GO:0042158">
    <property type="term" value="P:lipoprotein biosynthetic process"/>
    <property type="evidence" value="ECO:0007669"/>
    <property type="project" value="InterPro"/>
</dbReference>
<feature type="transmembrane region" description="Helical" evidence="4">
    <location>
        <begin position="91"/>
        <end position="108"/>
    </location>
</feature>
<dbReference type="PANTHER" id="PTHR42852">
    <property type="entry name" value="THIOL:DISULFIDE INTERCHANGE PROTEIN DSBE"/>
    <property type="match status" value="1"/>
</dbReference>
<dbReference type="GO" id="GO:0017004">
    <property type="term" value="P:cytochrome complex assembly"/>
    <property type="evidence" value="ECO:0007669"/>
    <property type="project" value="UniProtKB-KW"/>
</dbReference>
<dbReference type="Pfam" id="PF08534">
    <property type="entry name" value="Redoxin"/>
    <property type="match status" value="1"/>
</dbReference>
<dbReference type="GO" id="GO:0005886">
    <property type="term" value="C:plasma membrane"/>
    <property type="evidence" value="ECO:0007669"/>
    <property type="project" value="InterPro"/>
</dbReference>
<dbReference type="InterPro" id="IPR017937">
    <property type="entry name" value="Thioredoxin_CS"/>
</dbReference>
<dbReference type="InterPro" id="IPR050553">
    <property type="entry name" value="Thioredoxin_ResA/DsbE_sf"/>
</dbReference>
<keyword evidence="4" id="KW-0812">Transmembrane</keyword>
<dbReference type="InterPro" id="IPR013766">
    <property type="entry name" value="Thioredoxin_domain"/>
</dbReference>
<dbReference type="PROSITE" id="PS51352">
    <property type="entry name" value="THIOREDOXIN_2"/>
    <property type="match status" value="1"/>
</dbReference>
<gene>
    <name evidence="6" type="ORF">N792_08575</name>
</gene>
<dbReference type="Proteomes" id="UP000030017">
    <property type="component" value="Unassembled WGS sequence"/>
</dbReference>
<organism evidence="6 7">
    <name type="scientific">Lysobacter concretionis Ko07 = DSM 16239</name>
    <dbReference type="NCBI Taxonomy" id="1122185"/>
    <lineage>
        <taxon>Bacteria</taxon>
        <taxon>Pseudomonadati</taxon>
        <taxon>Pseudomonadota</taxon>
        <taxon>Gammaproteobacteria</taxon>
        <taxon>Lysobacterales</taxon>
        <taxon>Lysobacteraceae</taxon>
        <taxon>Novilysobacter</taxon>
    </lineage>
</organism>
<evidence type="ECO:0000256" key="3">
    <source>
        <dbReference type="ARBA" id="ARBA00023284"/>
    </source>
</evidence>
<feature type="transmembrane region" description="Helical" evidence="4">
    <location>
        <begin position="49"/>
        <end position="71"/>
    </location>
</feature>
<dbReference type="InterPro" id="IPR036249">
    <property type="entry name" value="Thioredoxin-like_sf"/>
</dbReference>